<reference evidence="3" key="1">
    <citation type="journal article" date="2023" name="Mol. Phylogenet. Evol.">
        <title>Genome-scale phylogeny and comparative genomics of the fungal order Sordariales.</title>
        <authorList>
            <person name="Hensen N."/>
            <person name="Bonometti L."/>
            <person name="Westerberg I."/>
            <person name="Brannstrom I.O."/>
            <person name="Guillou S."/>
            <person name="Cros-Aarteil S."/>
            <person name="Calhoun S."/>
            <person name="Haridas S."/>
            <person name="Kuo A."/>
            <person name="Mondo S."/>
            <person name="Pangilinan J."/>
            <person name="Riley R."/>
            <person name="LaButti K."/>
            <person name="Andreopoulos B."/>
            <person name="Lipzen A."/>
            <person name="Chen C."/>
            <person name="Yan M."/>
            <person name="Daum C."/>
            <person name="Ng V."/>
            <person name="Clum A."/>
            <person name="Steindorff A."/>
            <person name="Ohm R.A."/>
            <person name="Martin F."/>
            <person name="Silar P."/>
            <person name="Natvig D.O."/>
            <person name="Lalanne C."/>
            <person name="Gautier V."/>
            <person name="Ament-Velasquez S.L."/>
            <person name="Kruys A."/>
            <person name="Hutchinson M.I."/>
            <person name="Powell A.J."/>
            <person name="Barry K."/>
            <person name="Miller A.N."/>
            <person name="Grigoriev I.V."/>
            <person name="Debuchy R."/>
            <person name="Gladieux P."/>
            <person name="Hiltunen Thoren M."/>
            <person name="Johannesson H."/>
        </authorList>
    </citation>
    <scope>NUCLEOTIDE SEQUENCE</scope>
    <source>
        <strain evidence="3">FGSC 1904</strain>
    </source>
</reference>
<feature type="region of interest" description="Disordered" evidence="1">
    <location>
        <begin position="69"/>
        <end position="95"/>
    </location>
</feature>
<sequence length="111" mass="12524">GAYMLHRTNKNKKPYFNPPQHCCDWSNSRRDERMGLHGICAAPCALSLWAFLAWLPNLARLASELGLPSTIPGSPARHTREKRGRGEGIGPPPFPLHSVPLLILRRRTWHP</sequence>
<feature type="non-terminal residue" evidence="3">
    <location>
        <position position="1"/>
    </location>
</feature>
<keyword evidence="4" id="KW-1185">Reference proteome</keyword>
<proteinExistence type="predicted"/>
<dbReference type="Proteomes" id="UP001281003">
    <property type="component" value="Unassembled WGS sequence"/>
</dbReference>
<evidence type="ECO:0000313" key="3">
    <source>
        <dbReference type="EMBL" id="KAK3397158.1"/>
    </source>
</evidence>
<name>A0AAE0PC39_SORBR</name>
<organism evidence="3 4">
    <name type="scientific">Sordaria brevicollis</name>
    <dbReference type="NCBI Taxonomy" id="83679"/>
    <lineage>
        <taxon>Eukaryota</taxon>
        <taxon>Fungi</taxon>
        <taxon>Dikarya</taxon>
        <taxon>Ascomycota</taxon>
        <taxon>Pezizomycotina</taxon>
        <taxon>Sordariomycetes</taxon>
        <taxon>Sordariomycetidae</taxon>
        <taxon>Sordariales</taxon>
        <taxon>Sordariaceae</taxon>
        <taxon>Sordaria</taxon>
    </lineage>
</organism>
<feature type="non-terminal residue" evidence="3">
    <location>
        <position position="111"/>
    </location>
</feature>
<reference evidence="3" key="2">
    <citation type="submission" date="2023-07" db="EMBL/GenBank/DDBJ databases">
        <authorList>
            <consortium name="Lawrence Berkeley National Laboratory"/>
            <person name="Haridas S."/>
            <person name="Hensen N."/>
            <person name="Bonometti L."/>
            <person name="Westerberg I."/>
            <person name="Brannstrom I.O."/>
            <person name="Guillou S."/>
            <person name="Cros-Aarteil S."/>
            <person name="Calhoun S."/>
            <person name="Kuo A."/>
            <person name="Mondo S."/>
            <person name="Pangilinan J."/>
            <person name="Riley R."/>
            <person name="LaButti K."/>
            <person name="Andreopoulos B."/>
            <person name="Lipzen A."/>
            <person name="Chen C."/>
            <person name="Yanf M."/>
            <person name="Daum C."/>
            <person name="Ng V."/>
            <person name="Clum A."/>
            <person name="Steindorff A."/>
            <person name="Ohm R."/>
            <person name="Martin F."/>
            <person name="Silar P."/>
            <person name="Natvig D."/>
            <person name="Lalanne C."/>
            <person name="Gautier V."/>
            <person name="Ament-velasquez S.L."/>
            <person name="Kruys A."/>
            <person name="Hutchinson M.I."/>
            <person name="Powell A.J."/>
            <person name="Barry K."/>
            <person name="Miller A.N."/>
            <person name="Grigoriev I.V."/>
            <person name="Debuchy R."/>
            <person name="Gladieux P."/>
            <person name="Thoren M.H."/>
            <person name="Johannesson H."/>
        </authorList>
    </citation>
    <scope>NUCLEOTIDE SEQUENCE</scope>
    <source>
        <strain evidence="3">FGSC 1904</strain>
    </source>
</reference>
<dbReference type="AlphaFoldDB" id="A0AAE0PC39"/>
<comment type="caution">
    <text evidence="3">The sequence shown here is derived from an EMBL/GenBank/DDBJ whole genome shotgun (WGS) entry which is preliminary data.</text>
</comment>
<evidence type="ECO:0000313" key="4">
    <source>
        <dbReference type="Proteomes" id="UP001281003"/>
    </source>
</evidence>
<accession>A0AAE0PC39</accession>
<gene>
    <name evidence="3" type="ORF">B0T20DRAFT_339055</name>
</gene>
<keyword evidence="2" id="KW-0812">Transmembrane</keyword>
<protein>
    <submittedName>
        <fullName evidence="3">Uncharacterized protein</fullName>
    </submittedName>
</protein>
<feature type="transmembrane region" description="Helical" evidence="2">
    <location>
        <begin position="34"/>
        <end position="55"/>
    </location>
</feature>
<dbReference type="EMBL" id="JAUTDP010000008">
    <property type="protein sequence ID" value="KAK3397158.1"/>
    <property type="molecule type" value="Genomic_DNA"/>
</dbReference>
<keyword evidence="2" id="KW-1133">Transmembrane helix</keyword>
<evidence type="ECO:0000256" key="1">
    <source>
        <dbReference type="SAM" id="MobiDB-lite"/>
    </source>
</evidence>
<keyword evidence="2" id="KW-0472">Membrane</keyword>
<evidence type="ECO:0000256" key="2">
    <source>
        <dbReference type="SAM" id="Phobius"/>
    </source>
</evidence>